<protein>
    <recommendedName>
        <fullName evidence="9">BED-type domain-containing protein</fullName>
    </recommendedName>
</protein>
<organism evidence="10 11">
    <name type="scientific">Caenorhabditis nigoni</name>
    <dbReference type="NCBI Taxonomy" id="1611254"/>
    <lineage>
        <taxon>Eukaryota</taxon>
        <taxon>Metazoa</taxon>
        <taxon>Ecdysozoa</taxon>
        <taxon>Nematoda</taxon>
        <taxon>Chromadorea</taxon>
        <taxon>Rhabditida</taxon>
        <taxon>Rhabditina</taxon>
        <taxon>Rhabditomorpha</taxon>
        <taxon>Rhabditoidea</taxon>
        <taxon>Rhabditidae</taxon>
        <taxon>Peloderinae</taxon>
        <taxon>Caenorhabditis</taxon>
    </lineage>
</organism>
<dbReference type="SUPFAM" id="SSF53098">
    <property type="entry name" value="Ribonuclease H-like"/>
    <property type="match status" value="1"/>
</dbReference>
<dbReference type="Proteomes" id="UP000230233">
    <property type="component" value="Chromosome V"/>
</dbReference>
<dbReference type="OrthoDB" id="5800145at2759"/>
<evidence type="ECO:0000313" key="10">
    <source>
        <dbReference type="EMBL" id="PIC23857.1"/>
    </source>
</evidence>
<comment type="subcellular location">
    <subcellularLocation>
        <location evidence="1">Nucleus</location>
    </subcellularLocation>
</comment>
<dbReference type="PANTHER" id="PTHR46169">
    <property type="entry name" value="DNA REPLICATION-RELATED ELEMENT FACTOR, ISOFORM A"/>
    <property type="match status" value="1"/>
</dbReference>
<dbReference type="Pfam" id="PF05699">
    <property type="entry name" value="Dimer_Tnp_hAT"/>
    <property type="match status" value="1"/>
</dbReference>
<dbReference type="EMBL" id="PDUG01000005">
    <property type="protein sequence ID" value="PIC23857.1"/>
    <property type="molecule type" value="Genomic_DNA"/>
</dbReference>
<keyword evidence="11" id="KW-1185">Reference proteome</keyword>
<name>A0A2G5T9F1_9PELO</name>
<dbReference type="InterPro" id="IPR003656">
    <property type="entry name" value="Znf_BED"/>
</dbReference>
<dbReference type="InterPro" id="IPR036236">
    <property type="entry name" value="Znf_C2H2_sf"/>
</dbReference>
<dbReference type="InterPro" id="IPR012337">
    <property type="entry name" value="RNaseH-like_sf"/>
</dbReference>
<keyword evidence="6" id="KW-0539">Nucleus</keyword>
<feature type="region of interest" description="Disordered" evidence="8">
    <location>
        <begin position="1"/>
        <end position="49"/>
    </location>
</feature>
<evidence type="ECO:0000313" key="11">
    <source>
        <dbReference type="Proteomes" id="UP000230233"/>
    </source>
</evidence>
<reference evidence="11" key="1">
    <citation type="submission" date="2017-10" db="EMBL/GenBank/DDBJ databases">
        <title>Rapid genome shrinkage in a self-fertile nematode reveals novel sperm competition proteins.</title>
        <authorList>
            <person name="Yin D."/>
            <person name="Schwarz E.M."/>
            <person name="Thomas C.G."/>
            <person name="Felde R.L."/>
            <person name="Korf I.F."/>
            <person name="Cutter A.D."/>
            <person name="Schartner C.M."/>
            <person name="Ralston E.J."/>
            <person name="Meyer B.J."/>
            <person name="Haag E.S."/>
        </authorList>
    </citation>
    <scope>NUCLEOTIDE SEQUENCE [LARGE SCALE GENOMIC DNA]</scope>
    <source>
        <strain evidence="11">JU1422</strain>
    </source>
</reference>
<evidence type="ECO:0000256" key="3">
    <source>
        <dbReference type="ARBA" id="ARBA00022771"/>
    </source>
</evidence>
<dbReference type="GO" id="GO:0046983">
    <property type="term" value="F:protein dimerization activity"/>
    <property type="evidence" value="ECO:0007669"/>
    <property type="project" value="InterPro"/>
</dbReference>
<dbReference type="GO" id="GO:0008270">
    <property type="term" value="F:zinc ion binding"/>
    <property type="evidence" value="ECO:0007669"/>
    <property type="project" value="UniProtKB-KW"/>
</dbReference>
<sequence length="758" mass="85204">MGRVSHSKIVKRKQIEAMQKAKAAKKEERERQAAAVASGESTENKTPKSDMSSMVWDFFQKPDFPVEYVPCSKCNALLAYKGTTSGLKKHLKAKHFADYQRIMMQKGVTGTSNCNYNHSELLLARAFCTGHVPYEFVENPEFKFFLNSLNCEFKVPSINRIREVLMVNTSSLIRQNTFELSRAKDYVIITDGLSESKFEGPTFLSVYVAHVDQYTFERKLLLCGLTYMDEKSDRVGNMRRVQNLVENVGLKFQENQIIVCDMDQNSEESGLIIRNIPCAGHAISQIFEEFESRVKSAAKIHQDIKLIYRVLEEDEARLAKALSLQKDYKVQIPLPLKSSTSKWGSLFTDMQAYIANEAYFVFVPNLGAKEHQLLNSRKLPEAQNFVKLLQPLHIALEALTSENSFCSDIVPNLLCAKEDFDENDPSAVVLAELVQEKITAYLSNDIILVSMISDPRYAYVPNLIDPRSWQEAEHLLMAEETVASALSSVSPNPVKEEGSEETARGLAGLLKRKIKSECPAKNLASELLHYQALMATNRPCHTSDPLQFWKDQQHNLPKLASLSIKNLVAMASTTVSEKLFRKCSGVINPKVSRIDKRDIELYLLENAISPKIDFSRLEEESTIYQQEPEPESESFLDNTFLDFTTAPDEPTTSSQLSEVKLEPEDPVRSSPRPMPEFGQPSIIQPPLIAPSLIAHRPPQLTHQPRLSPAMMAANNFPINPALNPPSLSSNPASRIGSRIAPPISTSASRPIFFKDNRL</sequence>
<evidence type="ECO:0000256" key="6">
    <source>
        <dbReference type="ARBA" id="ARBA00023242"/>
    </source>
</evidence>
<feature type="domain" description="BED-type" evidence="9">
    <location>
        <begin position="50"/>
        <end position="102"/>
    </location>
</feature>
<dbReference type="GO" id="GO:0003677">
    <property type="term" value="F:DNA binding"/>
    <property type="evidence" value="ECO:0007669"/>
    <property type="project" value="UniProtKB-KW"/>
</dbReference>
<gene>
    <name evidence="10" type="primary">Cnig_chr_V.g17405</name>
    <name evidence="10" type="ORF">B9Z55_017405</name>
</gene>
<evidence type="ECO:0000259" key="9">
    <source>
        <dbReference type="PROSITE" id="PS50808"/>
    </source>
</evidence>
<comment type="caution">
    <text evidence="10">The sequence shown here is derived from an EMBL/GenBank/DDBJ whole genome shotgun (WGS) entry which is preliminary data.</text>
</comment>
<dbReference type="PROSITE" id="PS50808">
    <property type="entry name" value="ZF_BED"/>
    <property type="match status" value="1"/>
</dbReference>
<keyword evidence="4" id="KW-0862">Zinc</keyword>
<feature type="region of interest" description="Disordered" evidence="8">
    <location>
        <begin position="645"/>
        <end position="673"/>
    </location>
</feature>
<dbReference type="AlphaFoldDB" id="A0A2G5T9F1"/>
<keyword evidence="3 7" id="KW-0863">Zinc-finger</keyword>
<evidence type="ECO:0000256" key="4">
    <source>
        <dbReference type="ARBA" id="ARBA00022833"/>
    </source>
</evidence>
<accession>A0A2G5T9F1</accession>
<evidence type="ECO:0000256" key="8">
    <source>
        <dbReference type="SAM" id="MobiDB-lite"/>
    </source>
</evidence>
<keyword evidence="5" id="KW-0238">DNA-binding</keyword>
<keyword evidence="2" id="KW-0479">Metal-binding</keyword>
<proteinExistence type="predicted"/>
<dbReference type="PANTHER" id="PTHR46169:SF24">
    <property type="entry name" value="PROTEIN CBG26704"/>
    <property type="match status" value="1"/>
</dbReference>
<dbReference type="SMART" id="SM00614">
    <property type="entry name" value="ZnF_BED"/>
    <property type="match status" value="1"/>
</dbReference>
<dbReference type="Pfam" id="PF02892">
    <property type="entry name" value="zf-BED"/>
    <property type="match status" value="1"/>
</dbReference>
<evidence type="ECO:0000256" key="7">
    <source>
        <dbReference type="PROSITE-ProRule" id="PRU00027"/>
    </source>
</evidence>
<dbReference type="STRING" id="1611254.A0A2G5T9F1"/>
<evidence type="ECO:0000256" key="2">
    <source>
        <dbReference type="ARBA" id="ARBA00022723"/>
    </source>
</evidence>
<evidence type="ECO:0000256" key="5">
    <source>
        <dbReference type="ARBA" id="ARBA00023125"/>
    </source>
</evidence>
<dbReference type="InterPro" id="IPR052717">
    <property type="entry name" value="Vacuolar_transposase_reg"/>
</dbReference>
<dbReference type="GO" id="GO:0006357">
    <property type="term" value="P:regulation of transcription by RNA polymerase II"/>
    <property type="evidence" value="ECO:0007669"/>
    <property type="project" value="TreeGrafter"/>
</dbReference>
<dbReference type="InterPro" id="IPR008906">
    <property type="entry name" value="HATC_C_dom"/>
</dbReference>
<dbReference type="SUPFAM" id="SSF57667">
    <property type="entry name" value="beta-beta-alpha zinc fingers"/>
    <property type="match status" value="1"/>
</dbReference>
<dbReference type="GO" id="GO:0005634">
    <property type="term" value="C:nucleus"/>
    <property type="evidence" value="ECO:0007669"/>
    <property type="project" value="UniProtKB-SubCell"/>
</dbReference>
<evidence type="ECO:0000256" key="1">
    <source>
        <dbReference type="ARBA" id="ARBA00004123"/>
    </source>
</evidence>
<feature type="compositionally biased region" description="Basic residues" evidence="8">
    <location>
        <begin position="1"/>
        <end position="12"/>
    </location>
</feature>